<name>A0ABR7QYX2_9GAMM</name>
<dbReference type="RefSeq" id="WP_187755865.1">
    <property type="nucleotide sequence ID" value="NZ_JABURY010000018.1"/>
</dbReference>
<comment type="caution">
    <text evidence="1">The sequence shown here is derived from an EMBL/GenBank/DDBJ whole genome shotgun (WGS) entry which is preliminary data.</text>
</comment>
<reference evidence="1 2" key="1">
    <citation type="submission" date="2020-06" db="EMBL/GenBank/DDBJ databases">
        <title>Frischella cerana isolated from Apis cerana gut homogenate.</title>
        <authorList>
            <person name="Wolter L.A."/>
            <person name="Suenami S."/>
            <person name="Miyazaki R."/>
        </authorList>
    </citation>
    <scope>NUCLEOTIDE SEQUENCE [LARGE SCALE GENOMIC DNA]</scope>
    <source>
        <strain evidence="1 2">Ac13</strain>
    </source>
</reference>
<sequence length="52" mass="5940">MKVAQILIKHGKEDCHNCIMLLEKNIAQQPLAKTDYVETIDFKTLNPVDSIK</sequence>
<accession>A0ABR7QYX2</accession>
<gene>
    <name evidence="1" type="ORF">FcAc13_08875</name>
</gene>
<dbReference type="Proteomes" id="UP000651208">
    <property type="component" value="Unassembled WGS sequence"/>
</dbReference>
<evidence type="ECO:0000313" key="1">
    <source>
        <dbReference type="EMBL" id="MBC9131421.1"/>
    </source>
</evidence>
<protein>
    <submittedName>
        <fullName evidence="1">Uncharacterized protein</fullName>
    </submittedName>
</protein>
<organism evidence="1 2">
    <name type="scientific">Frischella japonica</name>
    <dbReference type="NCBI Taxonomy" id="2741544"/>
    <lineage>
        <taxon>Bacteria</taxon>
        <taxon>Pseudomonadati</taxon>
        <taxon>Pseudomonadota</taxon>
        <taxon>Gammaproteobacteria</taxon>
        <taxon>Orbales</taxon>
        <taxon>Orbaceae</taxon>
        <taxon>Frischella</taxon>
    </lineage>
</organism>
<keyword evidence="2" id="KW-1185">Reference proteome</keyword>
<proteinExistence type="predicted"/>
<evidence type="ECO:0000313" key="2">
    <source>
        <dbReference type="Proteomes" id="UP000651208"/>
    </source>
</evidence>
<dbReference type="EMBL" id="JABURY010000018">
    <property type="protein sequence ID" value="MBC9131421.1"/>
    <property type="molecule type" value="Genomic_DNA"/>
</dbReference>